<sequence length="153" mass="16981">MNSKLLKNLAFLTLALLAFACATKKDDAGDHDHAAEADQKEWKEMDEFHMIMAETFHPFKDSANLEPARSKAGELVAAADKWISAPLPEKVNNDAMKEKLGQLKTEASSMAQAAGSGDDKALEEKLTRVHDIFHAIQEDWYAGHGHEHGHEHH</sequence>
<dbReference type="AlphaFoldDB" id="A0AAP2DRX2"/>
<protein>
    <submittedName>
        <fullName evidence="2">Uncharacterized protein</fullName>
    </submittedName>
</protein>
<dbReference type="EMBL" id="JAHESF010000069">
    <property type="protein sequence ID" value="MBT1701396.1"/>
    <property type="molecule type" value="Genomic_DNA"/>
</dbReference>
<name>A0AAP2DRX2_9BACT</name>
<keyword evidence="3" id="KW-1185">Reference proteome</keyword>
<reference evidence="2 3" key="1">
    <citation type="submission" date="2021-05" db="EMBL/GenBank/DDBJ databases">
        <title>A Polyphasic approach of four new species of the genus Ohtaekwangia: Ohtaekwangia histidinii sp. nov., Ohtaekwangia cretensis sp. nov., Ohtaekwangia indiensis sp. nov., Ohtaekwangia reichenbachii sp. nov. from diverse environment.</title>
        <authorList>
            <person name="Octaviana S."/>
        </authorList>
    </citation>
    <scope>NUCLEOTIDE SEQUENCE [LARGE SCALE GENOMIC DNA]</scope>
    <source>
        <strain evidence="2 3">PWU4</strain>
    </source>
</reference>
<evidence type="ECO:0000313" key="2">
    <source>
        <dbReference type="EMBL" id="MBT1701396.1"/>
    </source>
</evidence>
<evidence type="ECO:0000256" key="1">
    <source>
        <dbReference type="SAM" id="SignalP"/>
    </source>
</evidence>
<accession>A0AAP2DRX2</accession>
<comment type="caution">
    <text evidence="2">The sequence shown here is derived from an EMBL/GenBank/DDBJ whole genome shotgun (WGS) entry which is preliminary data.</text>
</comment>
<dbReference type="PROSITE" id="PS51257">
    <property type="entry name" value="PROKAR_LIPOPROTEIN"/>
    <property type="match status" value="1"/>
</dbReference>
<evidence type="ECO:0000313" key="3">
    <source>
        <dbReference type="Proteomes" id="UP001319200"/>
    </source>
</evidence>
<organism evidence="2 3">
    <name type="scientific">Chryseosolibacter histidini</name>
    <dbReference type="NCBI Taxonomy" id="2782349"/>
    <lineage>
        <taxon>Bacteria</taxon>
        <taxon>Pseudomonadati</taxon>
        <taxon>Bacteroidota</taxon>
        <taxon>Cytophagia</taxon>
        <taxon>Cytophagales</taxon>
        <taxon>Chryseotaleaceae</taxon>
        <taxon>Chryseosolibacter</taxon>
    </lineage>
</organism>
<gene>
    <name evidence="2" type="ORF">KK083_31170</name>
</gene>
<feature type="signal peptide" evidence="1">
    <location>
        <begin position="1"/>
        <end position="20"/>
    </location>
</feature>
<dbReference type="RefSeq" id="WP_254170078.1">
    <property type="nucleotide sequence ID" value="NZ_JAHESF010000069.1"/>
</dbReference>
<feature type="chain" id="PRO_5042994603" evidence="1">
    <location>
        <begin position="21"/>
        <end position="153"/>
    </location>
</feature>
<dbReference type="Proteomes" id="UP001319200">
    <property type="component" value="Unassembled WGS sequence"/>
</dbReference>
<proteinExistence type="predicted"/>
<keyword evidence="1" id="KW-0732">Signal</keyword>